<name>A0A3F2RM93_9STRA</name>
<evidence type="ECO:0000256" key="1">
    <source>
        <dbReference type="SAM" id="Phobius"/>
    </source>
</evidence>
<dbReference type="AlphaFoldDB" id="A0A3F2RM93"/>
<comment type="caution">
    <text evidence="3">The sequence shown here is derived from an EMBL/GenBank/DDBJ whole genome shotgun (WGS) entry which is preliminary data.</text>
</comment>
<dbReference type="Proteomes" id="UP000277300">
    <property type="component" value="Unassembled WGS sequence"/>
</dbReference>
<dbReference type="OrthoDB" id="68593at2759"/>
<proteinExistence type="predicted"/>
<keyword evidence="1" id="KW-0472">Membrane</keyword>
<organism evidence="3 4">
    <name type="scientific">Phytophthora kernoviae</name>
    <dbReference type="NCBI Taxonomy" id="325452"/>
    <lineage>
        <taxon>Eukaryota</taxon>
        <taxon>Sar</taxon>
        <taxon>Stramenopiles</taxon>
        <taxon>Oomycota</taxon>
        <taxon>Peronosporomycetes</taxon>
        <taxon>Peronosporales</taxon>
        <taxon>Peronosporaceae</taxon>
        <taxon>Phytophthora</taxon>
    </lineage>
</organism>
<reference evidence="4 5" key="1">
    <citation type="submission" date="2018-07" db="EMBL/GenBank/DDBJ databases">
        <title>Genome sequencing of oomycete isolates from Chile give support for New Zealand origin for Phytophthora kernoviae and make available the first Nothophytophthora sp. genome.</title>
        <authorList>
            <person name="Studholme D.J."/>
            <person name="Sanfuentes E."/>
            <person name="Panda P."/>
            <person name="Hill R."/>
            <person name="Sambles C."/>
            <person name="Grant M."/>
            <person name="Williams N.M."/>
            <person name="Mcdougal R.L."/>
        </authorList>
    </citation>
    <scope>NUCLEOTIDE SEQUENCE [LARGE SCALE GENOMIC DNA]</scope>
    <source>
        <strain evidence="3">Chile6</strain>
        <strain evidence="2">Chile7</strain>
    </source>
</reference>
<evidence type="ECO:0000313" key="4">
    <source>
        <dbReference type="Proteomes" id="UP000277300"/>
    </source>
</evidence>
<evidence type="ECO:0000313" key="2">
    <source>
        <dbReference type="EMBL" id="RLN55165.1"/>
    </source>
</evidence>
<sequence>MAMRVYWIVFGVVILNGVYTYFAGKDESFLVEKLRKKADEKLGVVEEENEFEEMADGNTEGSSAIRQQAVEEEVVPALEPAVGKTPVMTAPTSMLNASAATPGMPFFSPAVTSAANARRVKTKPEVEQQLAQLRLQQARVQQDLRRSSNAAEREELEHQVRMIDIQKDQVKRMLKRL</sequence>
<gene>
    <name evidence="2" type="ORF">BBJ29_003304</name>
    <name evidence="3" type="ORF">BBP00_00006059</name>
</gene>
<keyword evidence="1" id="KW-1133">Transmembrane helix</keyword>
<accession>A0A3F2RM93</accession>
<evidence type="ECO:0000313" key="5">
    <source>
        <dbReference type="Proteomes" id="UP000284657"/>
    </source>
</evidence>
<protein>
    <submittedName>
        <fullName evidence="3">Uncharacterized protein</fullName>
    </submittedName>
</protein>
<dbReference type="EMBL" id="MBAD02001395">
    <property type="protein sequence ID" value="RLN55165.1"/>
    <property type="molecule type" value="Genomic_DNA"/>
</dbReference>
<dbReference type="Proteomes" id="UP000284657">
    <property type="component" value="Unassembled WGS sequence"/>
</dbReference>
<feature type="transmembrane region" description="Helical" evidence="1">
    <location>
        <begin position="6"/>
        <end position="24"/>
    </location>
</feature>
<keyword evidence="1" id="KW-0812">Transmembrane</keyword>
<dbReference type="EMBL" id="MBDO02000194">
    <property type="protein sequence ID" value="RLN60313.1"/>
    <property type="molecule type" value="Genomic_DNA"/>
</dbReference>
<evidence type="ECO:0000313" key="3">
    <source>
        <dbReference type="EMBL" id="RLN60313.1"/>
    </source>
</evidence>